<name>A0AAV7NP65_PLEWA</name>
<accession>A0AAV7NP65</accession>
<dbReference type="EMBL" id="JANPWB010000012">
    <property type="protein sequence ID" value="KAJ1114560.1"/>
    <property type="molecule type" value="Genomic_DNA"/>
</dbReference>
<keyword evidence="3" id="KW-1185">Reference proteome</keyword>
<comment type="caution">
    <text evidence="2">The sequence shown here is derived from an EMBL/GenBank/DDBJ whole genome shotgun (WGS) entry which is preliminary data.</text>
</comment>
<proteinExistence type="predicted"/>
<dbReference type="AlphaFoldDB" id="A0AAV7NP65"/>
<dbReference type="Proteomes" id="UP001066276">
    <property type="component" value="Chromosome 8"/>
</dbReference>
<evidence type="ECO:0000256" key="1">
    <source>
        <dbReference type="SAM" id="Coils"/>
    </source>
</evidence>
<evidence type="ECO:0000313" key="3">
    <source>
        <dbReference type="Proteomes" id="UP001066276"/>
    </source>
</evidence>
<gene>
    <name evidence="2" type="ORF">NDU88_002795</name>
</gene>
<keyword evidence="1" id="KW-0175">Coiled coil</keyword>
<protein>
    <submittedName>
        <fullName evidence="2">Uncharacterized protein</fullName>
    </submittedName>
</protein>
<sequence>MSTRVEENVAVKVQKRDRSARETVKRAATSRRKRATARGFHLWGRFSHQLWYFLNEMTDERIPSLSDVVKQVVLQQQSQTSEMEKSKKLLLQFQAHFNELERQRMTILAETKKTEKEIYQKDDEIETTNLNCEYLVTHNQSVYADNVRIKFNLEERKEDFEALLSRNTAYRERMASHIQVFSEIESKLPIMNELLEKKDAINNLKRRKEELLIELENPDGNVIKQVQVRHVWFV</sequence>
<evidence type="ECO:0000313" key="2">
    <source>
        <dbReference type="EMBL" id="KAJ1114560.1"/>
    </source>
</evidence>
<feature type="coiled-coil region" evidence="1">
    <location>
        <begin position="83"/>
        <end position="117"/>
    </location>
</feature>
<organism evidence="2 3">
    <name type="scientific">Pleurodeles waltl</name>
    <name type="common">Iberian ribbed newt</name>
    <dbReference type="NCBI Taxonomy" id="8319"/>
    <lineage>
        <taxon>Eukaryota</taxon>
        <taxon>Metazoa</taxon>
        <taxon>Chordata</taxon>
        <taxon>Craniata</taxon>
        <taxon>Vertebrata</taxon>
        <taxon>Euteleostomi</taxon>
        <taxon>Amphibia</taxon>
        <taxon>Batrachia</taxon>
        <taxon>Caudata</taxon>
        <taxon>Salamandroidea</taxon>
        <taxon>Salamandridae</taxon>
        <taxon>Pleurodelinae</taxon>
        <taxon>Pleurodeles</taxon>
    </lineage>
</organism>
<reference evidence="2" key="1">
    <citation type="journal article" date="2022" name="bioRxiv">
        <title>Sequencing and chromosome-scale assembly of the giantPleurodeles waltlgenome.</title>
        <authorList>
            <person name="Brown T."/>
            <person name="Elewa A."/>
            <person name="Iarovenko S."/>
            <person name="Subramanian E."/>
            <person name="Araus A.J."/>
            <person name="Petzold A."/>
            <person name="Susuki M."/>
            <person name="Suzuki K.-i.T."/>
            <person name="Hayashi T."/>
            <person name="Toyoda A."/>
            <person name="Oliveira C."/>
            <person name="Osipova E."/>
            <person name="Leigh N.D."/>
            <person name="Simon A."/>
            <person name="Yun M.H."/>
        </authorList>
    </citation>
    <scope>NUCLEOTIDE SEQUENCE</scope>
    <source>
        <strain evidence="2">20211129_DDA</strain>
        <tissue evidence="2">Liver</tissue>
    </source>
</reference>